<reference evidence="2" key="1">
    <citation type="journal article" date="2023" name="Mol. Phylogenet. Evol.">
        <title>Genome-scale phylogeny and comparative genomics of the fungal order Sordariales.</title>
        <authorList>
            <person name="Hensen N."/>
            <person name="Bonometti L."/>
            <person name="Westerberg I."/>
            <person name="Brannstrom I.O."/>
            <person name="Guillou S."/>
            <person name="Cros-Aarteil S."/>
            <person name="Calhoun S."/>
            <person name="Haridas S."/>
            <person name="Kuo A."/>
            <person name="Mondo S."/>
            <person name="Pangilinan J."/>
            <person name="Riley R."/>
            <person name="LaButti K."/>
            <person name="Andreopoulos B."/>
            <person name="Lipzen A."/>
            <person name="Chen C."/>
            <person name="Yan M."/>
            <person name="Daum C."/>
            <person name="Ng V."/>
            <person name="Clum A."/>
            <person name="Steindorff A."/>
            <person name="Ohm R.A."/>
            <person name="Martin F."/>
            <person name="Silar P."/>
            <person name="Natvig D.O."/>
            <person name="Lalanne C."/>
            <person name="Gautier V."/>
            <person name="Ament-Velasquez S.L."/>
            <person name="Kruys A."/>
            <person name="Hutchinson M.I."/>
            <person name="Powell A.J."/>
            <person name="Barry K."/>
            <person name="Miller A.N."/>
            <person name="Grigoriev I.V."/>
            <person name="Debuchy R."/>
            <person name="Gladieux P."/>
            <person name="Hiltunen Thoren M."/>
            <person name="Johannesson H."/>
        </authorList>
    </citation>
    <scope>NUCLEOTIDE SEQUENCE [LARGE SCALE GENOMIC DNA]</scope>
    <source>
        <strain evidence="2">CBS 340.73</strain>
    </source>
</reference>
<comment type="caution">
    <text evidence="1">The sequence shown here is derived from an EMBL/GenBank/DDBJ whole genome shotgun (WGS) entry which is preliminary data.</text>
</comment>
<dbReference type="PROSITE" id="PS51257">
    <property type="entry name" value="PROKAR_LIPOPROTEIN"/>
    <property type="match status" value="1"/>
</dbReference>
<keyword evidence="2" id="KW-1185">Reference proteome</keyword>
<evidence type="ECO:0000313" key="2">
    <source>
        <dbReference type="Proteomes" id="UP001303473"/>
    </source>
</evidence>
<proteinExistence type="predicted"/>
<dbReference type="AlphaFoldDB" id="A0AAN6S1D3"/>
<dbReference type="EMBL" id="MU853884">
    <property type="protein sequence ID" value="KAK3936408.1"/>
    <property type="molecule type" value="Genomic_DNA"/>
</dbReference>
<protein>
    <submittedName>
        <fullName evidence="1">Uncharacterized protein</fullName>
    </submittedName>
</protein>
<sequence length="60" mass="6208">MRRPELYGNPNQVAIIHATPCTATTACCVGDSGHINSIVKTPASFANQLVEVAVGVAKKG</sequence>
<gene>
    <name evidence="1" type="ORF">QBC46DRAFT_345628</name>
</gene>
<name>A0AAN6S1D3_9PEZI</name>
<organism evidence="1 2">
    <name type="scientific">Diplogelasinospora grovesii</name>
    <dbReference type="NCBI Taxonomy" id="303347"/>
    <lineage>
        <taxon>Eukaryota</taxon>
        <taxon>Fungi</taxon>
        <taxon>Dikarya</taxon>
        <taxon>Ascomycota</taxon>
        <taxon>Pezizomycotina</taxon>
        <taxon>Sordariomycetes</taxon>
        <taxon>Sordariomycetidae</taxon>
        <taxon>Sordariales</taxon>
        <taxon>Diplogelasinosporaceae</taxon>
        <taxon>Diplogelasinospora</taxon>
    </lineage>
</organism>
<evidence type="ECO:0000313" key="1">
    <source>
        <dbReference type="EMBL" id="KAK3936408.1"/>
    </source>
</evidence>
<dbReference type="Proteomes" id="UP001303473">
    <property type="component" value="Unassembled WGS sequence"/>
</dbReference>
<accession>A0AAN6S1D3</accession>